<dbReference type="AlphaFoldDB" id="A0A133ZS41"/>
<dbReference type="Proteomes" id="UP000070355">
    <property type="component" value="Unassembled WGS sequence"/>
</dbReference>
<accession>A0A133ZS41</accession>
<evidence type="ECO:0000313" key="2">
    <source>
        <dbReference type="Proteomes" id="UP000070355"/>
    </source>
</evidence>
<protein>
    <submittedName>
        <fullName evidence="1">Uncharacterized protein</fullName>
    </submittedName>
</protein>
<proteinExistence type="predicted"/>
<dbReference type="EMBL" id="LSDC01000101">
    <property type="protein sequence ID" value="KXB58251.1"/>
    <property type="molecule type" value="Genomic_DNA"/>
</dbReference>
<dbReference type="PATRIC" id="fig|1379.3.peg.1475"/>
<evidence type="ECO:0000313" key="1">
    <source>
        <dbReference type="EMBL" id="KXB58251.1"/>
    </source>
</evidence>
<dbReference type="STRING" id="1379.HMPREF3186_01489"/>
<sequence>MDKHLLEKLIVLDRTNIFEELLDVVYSMVPVSEDRVKEIAILINKKSGVELFKNFEYEILIKEFSIISRAIQLNALNSM</sequence>
<comment type="caution">
    <text evidence="1">The sequence shown here is derived from an EMBL/GenBank/DDBJ whole genome shotgun (WGS) entry which is preliminary data.</text>
</comment>
<dbReference type="RefSeq" id="WP_060914567.1">
    <property type="nucleotide sequence ID" value="NZ_KQ959982.1"/>
</dbReference>
<name>A0A133ZS41_9BACL</name>
<organism evidence="1 2">
    <name type="scientific">Gemella haemolysans</name>
    <dbReference type="NCBI Taxonomy" id="1379"/>
    <lineage>
        <taxon>Bacteria</taxon>
        <taxon>Bacillati</taxon>
        <taxon>Bacillota</taxon>
        <taxon>Bacilli</taxon>
        <taxon>Bacillales</taxon>
        <taxon>Gemellaceae</taxon>
        <taxon>Gemella</taxon>
    </lineage>
</organism>
<gene>
    <name evidence="1" type="ORF">HMPREF3186_01489</name>
</gene>
<reference evidence="2" key="1">
    <citation type="submission" date="2016-01" db="EMBL/GenBank/DDBJ databases">
        <authorList>
            <person name="Mitreva M."/>
            <person name="Pepin K.H."/>
            <person name="Mihindukulasuriya K.A."/>
            <person name="Fulton R."/>
            <person name="Fronick C."/>
            <person name="O'Laughlin M."/>
            <person name="Miner T."/>
            <person name="Herter B."/>
            <person name="Rosa B.A."/>
            <person name="Cordes M."/>
            <person name="Tomlinson C."/>
            <person name="Wollam A."/>
            <person name="Palsikar V.B."/>
            <person name="Mardis E.R."/>
            <person name="Wilson R.K."/>
        </authorList>
    </citation>
    <scope>NUCLEOTIDE SEQUENCE [LARGE SCALE GENOMIC DNA]</scope>
    <source>
        <strain evidence="2">DNF01167</strain>
    </source>
</reference>